<keyword evidence="1" id="KW-0175">Coiled coil</keyword>
<dbReference type="AlphaFoldDB" id="L8HBI7"/>
<gene>
    <name evidence="3" type="ORF">ACA1_142840</name>
</gene>
<feature type="region of interest" description="Disordered" evidence="2">
    <location>
        <begin position="61"/>
        <end position="83"/>
    </location>
</feature>
<evidence type="ECO:0000256" key="1">
    <source>
        <dbReference type="SAM" id="Coils"/>
    </source>
</evidence>
<feature type="region of interest" description="Disordered" evidence="2">
    <location>
        <begin position="1"/>
        <end position="46"/>
    </location>
</feature>
<reference evidence="3 4" key="1">
    <citation type="journal article" date="2013" name="Genome Biol.">
        <title>Genome of Acanthamoeba castellanii highlights extensive lateral gene transfer and early evolution of tyrosine kinase signaling.</title>
        <authorList>
            <person name="Clarke M."/>
            <person name="Lohan A.J."/>
            <person name="Liu B."/>
            <person name="Lagkouvardos I."/>
            <person name="Roy S."/>
            <person name="Zafar N."/>
            <person name="Bertelli C."/>
            <person name="Schilde C."/>
            <person name="Kianianmomeni A."/>
            <person name="Burglin T.R."/>
            <person name="Frech C."/>
            <person name="Turcotte B."/>
            <person name="Kopec K.O."/>
            <person name="Synnott J.M."/>
            <person name="Choo C."/>
            <person name="Paponov I."/>
            <person name="Finkler A."/>
            <person name="Soon Heng Tan C."/>
            <person name="Hutchins A.P."/>
            <person name="Weinmeier T."/>
            <person name="Rattei T."/>
            <person name="Chu J.S."/>
            <person name="Gimenez G."/>
            <person name="Irimia M."/>
            <person name="Rigden D.J."/>
            <person name="Fitzpatrick D.A."/>
            <person name="Lorenzo-Morales J."/>
            <person name="Bateman A."/>
            <person name="Chiu C.H."/>
            <person name="Tang P."/>
            <person name="Hegemann P."/>
            <person name="Fromm H."/>
            <person name="Raoult D."/>
            <person name="Greub G."/>
            <person name="Miranda-Saavedra D."/>
            <person name="Chen N."/>
            <person name="Nash P."/>
            <person name="Ginger M.L."/>
            <person name="Horn M."/>
            <person name="Schaap P."/>
            <person name="Caler L."/>
            <person name="Loftus B."/>
        </authorList>
    </citation>
    <scope>NUCLEOTIDE SEQUENCE [LARGE SCALE GENOMIC DNA]</scope>
    <source>
        <strain evidence="3 4">Neff</strain>
    </source>
</reference>
<feature type="region of interest" description="Disordered" evidence="2">
    <location>
        <begin position="426"/>
        <end position="452"/>
    </location>
</feature>
<dbReference type="VEuPathDB" id="AmoebaDB:ACA1_142840"/>
<feature type="compositionally biased region" description="Low complexity" evidence="2">
    <location>
        <begin position="1"/>
        <end position="34"/>
    </location>
</feature>
<name>L8HBI7_ACACF</name>
<dbReference type="KEGG" id="acan:ACA1_142840"/>
<feature type="region of interest" description="Disordered" evidence="2">
    <location>
        <begin position="112"/>
        <end position="134"/>
    </location>
</feature>
<dbReference type="RefSeq" id="XP_004349658.1">
    <property type="nucleotide sequence ID" value="XM_004349608.1"/>
</dbReference>
<feature type="compositionally biased region" description="Low complexity" evidence="2">
    <location>
        <begin position="115"/>
        <end position="124"/>
    </location>
</feature>
<dbReference type="GeneID" id="14923515"/>
<evidence type="ECO:0000256" key="2">
    <source>
        <dbReference type="SAM" id="MobiDB-lite"/>
    </source>
</evidence>
<protein>
    <submittedName>
        <fullName evidence="3">Uncharacterized protein</fullName>
    </submittedName>
</protein>
<evidence type="ECO:0000313" key="3">
    <source>
        <dbReference type="EMBL" id="ELR22570.1"/>
    </source>
</evidence>
<sequence>MDTIQQVQQTLQAGQQPPITTTTTTTLPPKQPITVTTAQSDMSRATGGGQAIIEEFTLERRREEIVSEGGGGYRSLDELDRERERKRQELYLEERQREKGGAGAGRIEIFDERQQQQQQQQQQQGSTGGGMVGAGYKSLEELDRERERKRQELYLEEKQREKGGAGALGADRIEVIDEKDLKTTGVMAHPARATATGLRSLLPTWSSTTGAAARPASEADQRLQHAAKEMSEALVLKAGELKDSAVHMTSSLGKKYSTYLPARFSKAYGAGMTEWERYGRKMDDANRLLVKAERISNEAKNAPPSRAAELYLKANKSRQKALQKAMAAQELAGQMKRAIDDKLYQIQRGLPLQRDIWELYGATRLRAQELLDRAEALQRESNATTDKTKAAELRNDSIHVRKKAIRKARKAQKFAEEIQRQSELRVEELKQRSMGSTSLGSGTSGTSSGASY</sequence>
<accession>L8HBI7</accession>
<keyword evidence="4" id="KW-1185">Reference proteome</keyword>
<feature type="coiled-coil region" evidence="1">
    <location>
        <begin position="360"/>
        <end position="421"/>
    </location>
</feature>
<organism evidence="3 4">
    <name type="scientific">Acanthamoeba castellanii (strain ATCC 30010 / Neff)</name>
    <dbReference type="NCBI Taxonomy" id="1257118"/>
    <lineage>
        <taxon>Eukaryota</taxon>
        <taxon>Amoebozoa</taxon>
        <taxon>Discosea</taxon>
        <taxon>Longamoebia</taxon>
        <taxon>Centramoebida</taxon>
        <taxon>Acanthamoebidae</taxon>
        <taxon>Acanthamoeba</taxon>
    </lineage>
</organism>
<proteinExistence type="predicted"/>
<evidence type="ECO:0000313" key="4">
    <source>
        <dbReference type="Proteomes" id="UP000011083"/>
    </source>
</evidence>
<feature type="compositionally biased region" description="Low complexity" evidence="2">
    <location>
        <begin position="433"/>
        <end position="452"/>
    </location>
</feature>
<dbReference type="EMBL" id="KB007883">
    <property type="protein sequence ID" value="ELR22570.1"/>
    <property type="molecule type" value="Genomic_DNA"/>
</dbReference>
<dbReference type="Proteomes" id="UP000011083">
    <property type="component" value="Unassembled WGS sequence"/>
</dbReference>